<comment type="subcellular location">
    <subcellularLocation>
        <location evidence="1 10">Cell outer membrane</location>
        <topology evidence="1 10">Multi-pass membrane protein</topology>
    </subcellularLocation>
</comment>
<evidence type="ECO:0000256" key="8">
    <source>
        <dbReference type="ARBA" id="ARBA00023170"/>
    </source>
</evidence>
<keyword evidence="12" id="KW-0732">Signal</keyword>
<protein>
    <submittedName>
        <fullName evidence="15">Iron complex outermembrane recepter protein</fullName>
    </submittedName>
</protein>
<evidence type="ECO:0000256" key="1">
    <source>
        <dbReference type="ARBA" id="ARBA00004571"/>
    </source>
</evidence>
<comment type="similarity">
    <text evidence="2 10 11">Belongs to the TonB-dependent receptor family.</text>
</comment>
<evidence type="ECO:0000256" key="4">
    <source>
        <dbReference type="ARBA" id="ARBA00022452"/>
    </source>
</evidence>
<evidence type="ECO:0000256" key="10">
    <source>
        <dbReference type="PROSITE-ProRule" id="PRU01360"/>
    </source>
</evidence>
<feature type="domain" description="TonB-dependent receptor plug" evidence="14">
    <location>
        <begin position="47"/>
        <end position="164"/>
    </location>
</feature>
<dbReference type="Gene3D" id="2.40.170.20">
    <property type="entry name" value="TonB-dependent receptor, beta-barrel domain"/>
    <property type="match status" value="1"/>
</dbReference>
<dbReference type="CDD" id="cd01347">
    <property type="entry name" value="ligand_gated_channel"/>
    <property type="match status" value="1"/>
</dbReference>
<keyword evidence="7 10" id="KW-0472">Membrane</keyword>
<dbReference type="Pfam" id="PF07715">
    <property type="entry name" value="Plug"/>
    <property type="match status" value="1"/>
</dbReference>
<name>A0A1K2HI44_9NEIS</name>
<dbReference type="GO" id="GO:0009279">
    <property type="term" value="C:cell outer membrane"/>
    <property type="evidence" value="ECO:0007669"/>
    <property type="project" value="UniProtKB-SubCell"/>
</dbReference>
<evidence type="ECO:0000259" key="13">
    <source>
        <dbReference type="Pfam" id="PF00593"/>
    </source>
</evidence>
<dbReference type="OrthoDB" id="8530571at2"/>
<dbReference type="AlphaFoldDB" id="A0A1K2HI44"/>
<dbReference type="PANTHER" id="PTHR47234:SF2">
    <property type="entry name" value="TONB-DEPENDENT RECEPTOR"/>
    <property type="match status" value="1"/>
</dbReference>
<feature type="chain" id="PRO_5013086133" evidence="12">
    <location>
        <begin position="25"/>
        <end position="877"/>
    </location>
</feature>
<evidence type="ECO:0000256" key="7">
    <source>
        <dbReference type="ARBA" id="ARBA00023136"/>
    </source>
</evidence>
<dbReference type="RefSeq" id="WP_072428473.1">
    <property type="nucleotide sequence ID" value="NZ_FPKR01000007.1"/>
</dbReference>
<dbReference type="STRING" id="1121279.SAMN02745887_01955"/>
<dbReference type="SUPFAM" id="SSF56935">
    <property type="entry name" value="Porins"/>
    <property type="match status" value="1"/>
</dbReference>
<gene>
    <name evidence="15" type="ORF">SAMN02745887_01955</name>
</gene>
<evidence type="ECO:0000256" key="12">
    <source>
        <dbReference type="SAM" id="SignalP"/>
    </source>
</evidence>
<keyword evidence="3 10" id="KW-0813">Transport</keyword>
<dbReference type="Gene3D" id="2.170.130.10">
    <property type="entry name" value="TonB-dependent receptor, plug domain"/>
    <property type="match status" value="1"/>
</dbReference>
<keyword evidence="5 10" id="KW-0812">Transmembrane</keyword>
<evidence type="ECO:0000256" key="6">
    <source>
        <dbReference type="ARBA" id="ARBA00023077"/>
    </source>
</evidence>
<dbReference type="Pfam" id="PF00593">
    <property type="entry name" value="TonB_dep_Rec_b-barrel"/>
    <property type="match status" value="1"/>
</dbReference>
<dbReference type="InterPro" id="IPR036942">
    <property type="entry name" value="Beta-barrel_TonB_sf"/>
</dbReference>
<dbReference type="InterPro" id="IPR012910">
    <property type="entry name" value="Plug_dom"/>
</dbReference>
<keyword evidence="4 10" id="KW-1134">Transmembrane beta strand</keyword>
<dbReference type="Proteomes" id="UP000186513">
    <property type="component" value="Unassembled WGS sequence"/>
</dbReference>
<dbReference type="PROSITE" id="PS52016">
    <property type="entry name" value="TONB_DEPENDENT_REC_3"/>
    <property type="match status" value="1"/>
</dbReference>
<accession>A0A1K2HI44</accession>
<feature type="signal peptide" evidence="12">
    <location>
        <begin position="1"/>
        <end position="24"/>
    </location>
</feature>
<keyword evidence="6 11" id="KW-0798">TonB box</keyword>
<dbReference type="PANTHER" id="PTHR47234">
    <property type="match status" value="1"/>
</dbReference>
<sequence>MQLKKISQALLVLGVAGIANHTFAAEEGAQKAEKIEVTGSRIKRISSETPSPLTIISRKEIEQSGKASVAEVLRSISANNANSYNETFTNSFAPGASGISLRGLGQKATLVLLNGRRVANYGFAQNLSDAFFDLNSIPASAIQRIEVLRDGASAVYGSDAIAGVVNVILRKDFAGLETTASAGTSTEGGLNEYRMSATGGIGNIDEDKFNVLLSVDYLKRDSLRASERDFTKDQDFRKYPGGLFGWSAGGGTFRVSATARQAFANCPNGTVKMDASNFNNPYTGSVLTGDVCAFNTADMLELMPGTERVNAFARGTADFGVVQGYGEVLLSHTDTDQTFTPAAISNSGTGTRYNPETGGLTLDNHKLPVGHPNNPFATTARFAYAFLDVGPRSSKIISDSYRVLGGLKGEFSGWDWDFAAGTSESKAKNTQYNRINGEELVKAITNATYDFYNPSNSKAVVDKLRLNIVRESTSTVKFADFKVSGELFDLPAGTVGMAAGLDWRSEEMDDRPDAALAGGLVLGQGATRTQGKRDVTAGFVEFVAPLTKQLEMTVAGRQDSYSDFGSAFAPKLGLKWTPAKQVMLRGSYSEGFRAPTLAENAQSNSTFFVSVIDSNHPVAGEKGKTFSVAGVIASNPNLEAEKSKSYTLGMVFEPSNNFNATVDYYKIRQNKLVSSDDTQFVVDNSNLPQYKDAVVRDAGTGNILYVVTSYRNLLFVETKGVDLTATWRSNSTKFGRFTADFDGNYLLSYRKPPADGQPADEYVGRSLSDGTYPRFKATVGFGWEKGDLTSKFKVNHTDGYRQEQAAGQTEVTSNTTLDWYGSYVVNKQFSASLSVQNVFDRTPPFDAAYASRYGIGTNFTLYDLRGRYVRATGNYKF</sequence>
<dbReference type="EMBL" id="FPKR01000007">
    <property type="protein sequence ID" value="SFZ76430.1"/>
    <property type="molecule type" value="Genomic_DNA"/>
</dbReference>
<proteinExistence type="inferred from homology"/>
<evidence type="ECO:0000313" key="15">
    <source>
        <dbReference type="EMBL" id="SFZ76430.1"/>
    </source>
</evidence>
<feature type="domain" description="TonB-dependent receptor-like beta-barrel" evidence="13">
    <location>
        <begin position="370"/>
        <end position="838"/>
    </location>
</feature>
<evidence type="ECO:0000256" key="9">
    <source>
        <dbReference type="ARBA" id="ARBA00023237"/>
    </source>
</evidence>
<evidence type="ECO:0000256" key="11">
    <source>
        <dbReference type="RuleBase" id="RU003357"/>
    </source>
</evidence>
<dbReference type="InterPro" id="IPR037066">
    <property type="entry name" value="Plug_dom_sf"/>
</dbReference>
<evidence type="ECO:0000256" key="5">
    <source>
        <dbReference type="ARBA" id="ARBA00022692"/>
    </source>
</evidence>
<keyword evidence="9 10" id="KW-0998">Cell outer membrane</keyword>
<evidence type="ECO:0000259" key="14">
    <source>
        <dbReference type="Pfam" id="PF07715"/>
    </source>
</evidence>
<reference evidence="15 16" key="1">
    <citation type="submission" date="2016-11" db="EMBL/GenBank/DDBJ databases">
        <authorList>
            <person name="Jaros S."/>
            <person name="Januszkiewicz K."/>
            <person name="Wedrychowicz H."/>
        </authorList>
    </citation>
    <scope>NUCLEOTIDE SEQUENCE [LARGE SCALE GENOMIC DNA]</scope>
    <source>
        <strain evidence="15 16">DSM 18899</strain>
    </source>
</reference>
<dbReference type="InterPro" id="IPR039426">
    <property type="entry name" value="TonB-dep_rcpt-like"/>
</dbReference>
<evidence type="ECO:0000256" key="2">
    <source>
        <dbReference type="ARBA" id="ARBA00009810"/>
    </source>
</evidence>
<evidence type="ECO:0000256" key="3">
    <source>
        <dbReference type="ARBA" id="ARBA00022448"/>
    </source>
</evidence>
<organism evidence="15 16">
    <name type="scientific">Chitinimonas taiwanensis DSM 18899</name>
    <dbReference type="NCBI Taxonomy" id="1121279"/>
    <lineage>
        <taxon>Bacteria</taxon>
        <taxon>Pseudomonadati</taxon>
        <taxon>Pseudomonadota</taxon>
        <taxon>Betaproteobacteria</taxon>
        <taxon>Neisseriales</taxon>
        <taxon>Chitinibacteraceae</taxon>
        <taxon>Chitinimonas</taxon>
    </lineage>
</organism>
<keyword evidence="8" id="KW-0675">Receptor</keyword>
<keyword evidence="16" id="KW-1185">Reference proteome</keyword>
<evidence type="ECO:0000313" key="16">
    <source>
        <dbReference type="Proteomes" id="UP000186513"/>
    </source>
</evidence>
<dbReference type="InterPro" id="IPR000531">
    <property type="entry name" value="Beta-barrel_TonB"/>
</dbReference>